<dbReference type="AlphaFoldDB" id="A0A9R1UYY6"/>
<evidence type="ECO:0000313" key="1">
    <source>
        <dbReference type="EMBL" id="KAJ0196882.1"/>
    </source>
</evidence>
<organism evidence="1 2">
    <name type="scientific">Lactuca sativa</name>
    <name type="common">Garden lettuce</name>
    <dbReference type="NCBI Taxonomy" id="4236"/>
    <lineage>
        <taxon>Eukaryota</taxon>
        <taxon>Viridiplantae</taxon>
        <taxon>Streptophyta</taxon>
        <taxon>Embryophyta</taxon>
        <taxon>Tracheophyta</taxon>
        <taxon>Spermatophyta</taxon>
        <taxon>Magnoliopsida</taxon>
        <taxon>eudicotyledons</taxon>
        <taxon>Gunneridae</taxon>
        <taxon>Pentapetalae</taxon>
        <taxon>asterids</taxon>
        <taxon>campanulids</taxon>
        <taxon>Asterales</taxon>
        <taxon>Asteraceae</taxon>
        <taxon>Cichorioideae</taxon>
        <taxon>Cichorieae</taxon>
        <taxon>Lactucinae</taxon>
        <taxon>Lactuca</taxon>
    </lineage>
</organism>
<accession>A0A9R1UYY6</accession>
<name>A0A9R1UYY6_LACSA</name>
<comment type="caution">
    <text evidence="1">The sequence shown here is derived from an EMBL/GenBank/DDBJ whole genome shotgun (WGS) entry which is preliminary data.</text>
</comment>
<protein>
    <submittedName>
        <fullName evidence="1">Uncharacterized protein</fullName>
    </submittedName>
</protein>
<dbReference type="EMBL" id="NBSK02000007">
    <property type="protein sequence ID" value="KAJ0196882.1"/>
    <property type="molecule type" value="Genomic_DNA"/>
</dbReference>
<sequence length="82" mass="9284">MVTTTRCVEGAAKAPNRLAVDRVHWTQFITIRHNSTILNYEGSNHKNNRILCDLIPGKTQHSARTVGSLLTTPHTINDPWRH</sequence>
<gene>
    <name evidence="1" type="ORF">LSAT_V11C700376910</name>
</gene>
<proteinExistence type="predicted"/>
<dbReference type="Proteomes" id="UP000235145">
    <property type="component" value="Unassembled WGS sequence"/>
</dbReference>
<keyword evidence="2" id="KW-1185">Reference proteome</keyword>
<evidence type="ECO:0000313" key="2">
    <source>
        <dbReference type="Proteomes" id="UP000235145"/>
    </source>
</evidence>
<reference evidence="1 2" key="1">
    <citation type="journal article" date="2017" name="Nat. Commun.">
        <title>Genome assembly with in vitro proximity ligation data and whole-genome triplication in lettuce.</title>
        <authorList>
            <person name="Reyes-Chin-Wo S."/>
            <person name="Wang Z."/>
            <person name="Yang X."/>
            <person name="Kozik A."/>
            <person name="Arikit S."/>
            <person name="Song C."/>
            <person name="Xia L."/>
            <person name="Froenicke L."/>
            <person name="Lavelle D.O."/>
            <person name="Truco M.J."/>
            <person name="Xia R."/>
            <person name="Zhu S."/>
            <person name="Xu C."/>
            <person name="Xu H."/>
            <person name="Xu X."/>
            <person name="Cox K."/>
            <person name="Korf I."/>
            <person name="Meyers B.C."/>
            <person name="Michelmore R.W."/>
        </authorList>
    </citation>
    <scope>NUCLEOTIDE SEQUENCE [LARGE SCALE GENOMIC DNA]</scope>
    <source>
        <strain evidence="2">cv. Salinas</strain>
        <tissue evidence="1">Seedlings</tissue>
    </source>
</reference>